<feature type="transmembrane region" description="Helical" evidence="12">
    <location>
        <begin position="66"/>
        <end position="90"/>
    </location>
</feature>
<dbReference type="Pfam" id="PF02537">
    <property type="entry name" value="CRCB"/>
    <property type="match status" value="1"/>
</dbReference>
<dbReference type="NCBIfam" id="TIGR00494">
    <property type="entry name" value="crcB"/>
    <property type="match status" value="1"/>
</dbReference>
<evidence type="ECO:0000256" key="9">
    <source>
        <dbReference type="ARBA" id="ARBA00023303"/>
    </source>
</evidence>
<dbReference type="AlphaFoldDB" id="A0A4R2D1B5"/>
<evidence type="ECO:0000256" key="8">
    <source>
        <dbReference type="ARBA" id="ARBA00023136"/>
    </source>
</evidence>
<dbReference type="GO" id="GO:0046872">
    <property type="term" value="F:metal ion binding"/>
    <property type="evidence" value="ECO:0007669"/>
    <property type="project" value="UniProtKB-KW"/>
</dbReference>
<feature type="binding site" evidence="12">
    <location>
        <position position="74"/>
    </location>
    <ligand>
        <name>Na(+)</name>
        <dbReference type="ChEBI" id="CHEBI:29101"/>
        <note>structural</note>
    </ligand>
</feature>
<comment type="function">
    <text evidence="12">Fluoride-specific ion channel. Important for reducing fluoride concentration in the cell, thus reducing its toxicity.</text>
</comment>
<evidence type="ECO:0000256" key="6">
    <source>
        <dbReference type="ARBA" id="ARBA00023053"/>
    </source>
</evidence>
<keyword evidence="4 12" id="KW-0812">Transmembrane</keyword>
<keyword evidence="12" id="KW-0813">Transport</keyword>
<feature type="transmembrane region" description="Helical" evidence="12">
    <location>
        <begin position="34"/>
        <end position="54"/>
    </location>
</feature>
<evidence type="ECO:0000256" key="7">
    <source>
        <dbReference type="ARBA" id="ARBA00023065"/>
    </source>
</evidence>
<dbReference type="PANTHER" id="PTHR28259">
    <property type="entry name" value="FLUORIDE EXPORT PROTEIN 1-RELATED"/>
    <property type="match status" value="1"/>
</dbReference>
<evidence type="ECO:0000256" key="12">
    <source>
        <dbReference type="HAMAP-Rule" id="MF_00454"/>
    </source>
</evidence>
<keyword evidence="5 12" id="KW-1133">Transmembrane helix</keyword>
<evidence type="ECO:0000313" key="13">
    <source>
        <dbReference type="EMBL" id="TCN47513.1"/>
    </source>
</evidence>
<dbReference type="EMBL" id="SLVX01000002">
    <property type="protein sequence ID" value="TCN47513.1"/>
    <property type="molecule type" value="Genomic_DNA"/>
</dbReference>
<dbReference type="Proteomes" id="UP000295351">
    <property type="component" value="Unassembled WGS sequence"/>
</dbReference>
<feature type="binding site" evidence="12">
    <location>
        <position position="77"/>
    </location>
    <ligand>
        <name>Na(+)</name>
        <dbReference type="ChEBI" id="CHEBI:29101"/>
        <note>structural</note>
    </ligand>
</feature>
<dbReference type="RefSeq" id="WP_133033087.1">
    <property type="nucleotide sequence ID" value="NZ_BAABEI010000012.1"/>
</dbReference>
<evidence type="ECO:0000256" key="11">
    <source>
        <dbReference type="ARBA" id="ARBA00035585"/>
    </source>
</evidence>
<sequence>MNYLIVFLGAGIGGAGRHGVNVLAARLLGTAFPAGTLLINVFGCLLMGLIAGAFAFRGHLPQEMRLFLTTGILGGFTTFSAFSLDAALLWERGEAGLAALYIGASVIFSLLAVAAGLAVSRLMLAGGAV</sequence>
<feature type="transmembrane region" description="Helical" evidence="12">
    <location>
        <begin position="96"/>
        <end position="119"/>
    </location>
</feature>
<keyword evidence="6 12" id="KW-0915">Sodium</keyword>
<gene>
    <name evidence="12" type="primary">fluC</name>
    <name evidence="12" type="synonym">crcB</name>
    <name evidence="13" type="ORF">EV665_10232</name>
</gene>
<dbReference type="GO" id="GO:0140114">
    <property type="term" value="P:cellular detoxification of fluoride"/>
    <property type="evidence" value="ECO:0007669"/>
    <property type="project" value="UniProtKB-UniRule"/>
</dbReference>
<dbReference type="PANTHER" id="PTHR28259:SF1">
    <property type="entry name" value="FLUORIDE EXPORT PROTEIN 1-RELATED"/>
    <property type="match status" value="1"/>
</dbReference>
<proteinExistence type="inferred from homology"/>
<name>A0A4R2D1B5_SHIGR</name>
<dbReference type="GO" id="GO:0005886">
    <property type="term" value="C:plasma membrane"/>
    <property type="evidence" value="ECO:0007669"/>
    <property type="project" value="UniProtKB-SubCell"/>
</dbReference>
<dbReference type="InterPro" id="IPR003691">
    <property type="entry name" value="FluC"/>
</dbReference>
<evidence type="ECO:0000256" key="1">
    <source>
        <dbReference type="ARBA" id="ARBA00004651"/>
    </source>
</evidence>
<comment type="similarity">
    <text evidence="10 12">Belongs to the fluoride channel Fluc/FEX (TC 1.A.43) family.</text>
</comment>
<dbReference type="HAMAP" id="MF_00454">
    <property type="entry name" value="FluC"/>
    <property type="match status" value="1"/>
</dbReference>
<comment type="catalytic activity">
    <reaction evidence="11">
        <text>fluoride(in) = fluoride(out)</text>
        <dbReference type="Rhea" id="RHEA:76159"/>
        <dbReference type="ChEBI" id="CHEBI:17051"/>
    </reaction>
    <physiologicalReaction direction="left-to-right" evidence="11">
        <dbReference type="Rhea" id="RHEA:76160"/>
    </physiologicalReaction>
</comment>
<keyword evidence="2 12" id="KW-1003">Cell membrane</keyword>
<organism evidence="13 14">
    <name type="scientific">Shinella granuli</name>
    <dbReference type="NCBI Taxonomy" id="323621"/>
    <lineage>
        <taxon>Bacteria</taxon>
        <taxon>Pseudomonadati</taxon>
        <taxon>Pseudomonadota</taxon>
        <taxon>Alphaproteobacteria</taxon>
        <taxon>Hyphomicrobiales</taxon>
        <taxon>Rhizobiaceae</taxon>
        <taxon>Shinella</taxon>
    </lineage>
</organism>
<comment type="caution">
    <text evidence="13">The sequence shown here is derived from an EMBL/GenBank/DDBJ whole genome shotgun (WGS) entry which is preliminary data.</text>
</comment>
<dbReference type="NCBIfam" id="NF010791">
    <property type="entry name" value="PRK14195.1"/>
    <property type="match status" value="1"/>
</dbReference>
<keyword evidence="3" id="KW-0997">Cell inner membrane</keyword>
<comment type="activity regulation">
    <text evidence="12">Na(+) is not transported, but it plays an essential structural role and its presence is essential for fluoride channel function.</text>
</comment>
<protein>
    <recommendedName>
        <fullName evidence="12">Fluoride-specific ion channel FluC</fullName>
    </recommendedName>
</protein>
<keyword evidence="8 12" id="KW-0472">Membrane</keyword>
<reference evidence="13 14" key="1">
    <citation type="submission" date="2019-03" db="EMBL/GenBank/DDBJ databases">
        <title>Genomic Encyclopedia of Type Strains, Phase IV (KMG-IV): sequencing the most valuable type-strain genomes for metagenomic binning, comparative biology and taxonomic classification.</title>
        <authorList>
            <person name="Goeker M."/>
        </authorList>
    </citation>
    <scope>NUCLEOTIDE SEQUENCE [LARGE SCALE GENOMIC DNA]</scope>
    <source>
        <strain evidence="13 14">DSM 18401</strain>
    </source>
</reference>
<keyword evidence="12" id="KW-0479">Metal-binding</keyword>
<keyword evidence="14" id="KW-1185">Reference proteome</keyword>
<evidence type="ECO:0000256" key="3">
    <source>
        <dbReference type="ARBA" id="ARBA00022519"/>
    </source>
</evidence>
<evidence type="ECO:0000256" key="4">
    <source>
        <dbReference type="ARBA" id="ARBA00022692"/>
    </source>
</evidence>
<dbReference type="GO" id="GO:0062054">
    <property type="term" value="F:fluoride channel activity"/>
    <property type="evidence" value="ECO:0007669"/>
    <property type="project" value="UniProtKB-UniRule"/>
</dbReference>
<evidence type="ECO:0000256" key="2">
    <source>
        <dbReference type="ARBA" id="ARBA00022475"/>
    </source>
</evidence>
<accession>A0A4R2D1B5</accession>
<dbReference type="NCBIfam" id="NF010794">
    <property type="entry name" value="PRK14198.1"/>
    <property type="match status" value="1"/>
</dbReference>
<comment type="subcellular location">
    <subcellularLocation>
        <location evidence="1 12">Cell membrane</location>
        <topology evidence="1 12">Multi-pass membrane protein</topology>
    </subcellularLocation>
</comment>
<keyword evidence="9 12" id="KW-0407">Ion channel</keyword>
<evidence type="ECO:0000313" key="14">
    <source>
        <dbReference type="Proteomes" id="UP000295351"/>
    </source>
</evidence>
<evidence type="ECO:0000256" key="10">
    <source>
        <dbReference type="ARBA" id="ARBA00035120"/>
    </source>
</evidence>
<keyword evidence="7 12" id="KW-0406">Ion transport</keyword>
<evidence type="ECO:0000256" key="5">
    <source>
        <dbReference type="ARBA" id="ARBA00022989"/>
    </source>
</evidence>